<dbReference type="InterPro" id="IPR001320">
    <property type="entry name" value="Iontro_rcpt_C"/>
</dbReference>
<feature type="chain" id="PRO_5038412745" evidence="5">
    <location>
        <begin position="26"/>
        <end position="317"/>
    </location>
</feature>
<comment type="subcellular location">
    <subcellularLocation>
        <location evidence="1">Cell envelope</location>
    </subcellularLocation>
</comment>
<evidence type="ECO:0000259" key="7">
    <source>
        <dbReference type="SMART" id="SM00079"/>
    </source>
</evidence>
<dbReference type="PROSITE" id="PS01039">
    <property type="entry name" value="SBP_BACTERIAL_3"/>
    <property type="match status" value="1"/>
</dbReference>
<dbReference type="PROSITE" id="PS51257">
    <property type="entry name" value="PROKAR_LIPOPROTEIN"/>
    <property type="match status" value="1"/>
</dbReference>
<evidence type="ECO:0000259" key="6">
    <source>
        <dbReference type="SMART" id="SM00062"/>
    </source>
</evidence>
<evidence type="ECO:0000256" key="1">
    <source>
        <dbReference type="ARBA" id="ARBA00004196"/>
    </source>
</evidence>
<keyword evidence="3 5" id="KW-0732">Signal</keyword>
<comment type="similarity">
    <text evidence="2 4">Belongs to the bacterial solute-binding protein 3 family.</text>
</comment>
<dbReference type="PANTHER" id="PTHR35936">
    <property type="entry name" value="MEMBRANE-BOUND LYTIC MUREIN TRANSGLYCOSYLASE F"/>
    <property type="match status" value="1"/>
</dbReference>
<reference evidence="8 9" key="1">
    <citation type="submission" date="2016-10" db="EMBL/GenBank/DDBJ databases">
        <authorList>
            <person name="de Groot N.N."/>
        </authorList>
    </citation>
    <scope>NUCLEOTIDE SEQUENCE [LARGE SCALE GENOMIC DNA]</scope>
    <source>
        <strain evidence="8 9">DSM 44468</strain>
    </source>
</reference>
<dbReference type="AlphaFoldDB" id="A0A1I3PW04"/>
<organism evidence="8 9">
    <name type="scientific">Amycolatopsis sacchari</name>
    <dbReference type="NCBI Taxonomy" id="115433"/>
    <lineage>
        <taxon>Bacteria</taxon>
        <taxon>Bacillati</taxon>
        <taxon>Actinomycetota</taxon>
        <taxon>Actinomycetes</taxon>
        <taxon>Pseudonocardiales</taxon>
        <taxon>Pseudonocardiaceae</taxon>
        <taxon>Amycolatopsis</taxon>
    </lineage>
</organism>
<evidence type="ECO:0000256" key="3">
    <source>
        <dbReference type="ARBA" id="ARBA00022729"/>
    </source>
</evidence>
<protein>
    <submittedName>
        <fullName evidence="8">Polar amino acid transport system substrate-binding protein</fullName>
    </submittedName>
</protein>
<dbReference type="InterPro" id="IPR018313">
    <property type="entry name" value="SBP_3_CS"/>
</dbReference>
<dbReference type="PANTHER" id="PTHR35936:SF17">
    <property type="entry name" value="ARGININE-BINDING EXTRACELLULAR PROTEIN ARTP"/>
    <property type="match status" value="1"/>
</dbReference>
<dbReference type="EMBL" id="FORP01000004">
    <property type="protein sequence ID" value="SFJ25610.1"/>
    <property type="molecule type" value="Genomic_DNA"/>
</dbReference>
<dbReference type="Gene3D" id="3.40.190.10">
    <property type="entry name" value="Periplasmic binding protein-like II"/>
    <property type="match status" value="2"/>
</dbReference>
<dbReference type="CDD" id="cd01004">
    <property type="entry name" value="PBP2_MidA_like"/>
    <property type="match status" value="1"/>
</dbReference>
<keyword evidence="9" id="KW-1185">Reference proteome</keyword>
<dbReference type="GO" id="GO:0030313">
    <property type="term" value="C:cell envelope"/>
    <property type="evidence" value="ECO:0007669"/>
    <property type="project" value="UniProtKB-SubCell"/>
</dbReference>
<dbReference type="SUPFAM" id="SSF53850">
    <property type="entry name" value="Periplasmic binding protein-like II"/>
    <property type="match status" value="1"/>
</dbReference>
<evidence type="ECO:0000313" key="9">
    <source>
        <dbReference type="Proteomes" id="UP000199025"/>
    </source>
</evidence>
<dbReference type="RefSeq" id="WP_091505287.1">
    <property type="nucleotide sequence ID" value="NZ_FORP01000004.1"/>
</dbReference>
<sequence length="317" mass="32382">MSARSRLVRWGALIAGCLLTTAACGGGPDGAGGGSTDSGTSSGVPDTAAIVQSVTKDAQLAAALPPQLTQAGSLNVGSNLQSAPNNFYASDGKTPVGFEVDIAKAIAAKLGLTVHYSDMPFGSLITSLASGRLDLTMAGMNDTKAREQQIDFVDYFTSGITIMVRKGNPDGITGADSLCGKTVAVVQGTSHQTFAAEQSTKCTQAGKPAVTVTATDSDSQNQNQLRTGRVNAILNDLPTAAYVSKNAGNGQFFEVVPGEPINGGPYGIGVNKNNPQLRDAVANALTALLQDGTYTKILDAWGIKQGALTKVTVNAGS</sequence>
<feature type="domain" description="Solute-binding protein family 3/N-terminal" evidence="6">
    <location>
        <begin position="73"/>
        <end position="304"/>
    </location>
</feature>
<proteinExistence type="inferred from homology"/>
<evidence type="ECO:0000256" key="5">
    <source>
        <dbReference type="SAM" id="SignalP"/>
    </source>
</evidence>
<evidence type="ECO:0000256" key="4">
    <source>
        <dbReference type="RuleBase" id="RU003744"/>
    </source>
</evidence>
<dbReference type="SMART" id="SM00079">
    <property type="entry name" value="PBPe"/>
    <property type="match status" value="1"/>
</dbReference>
<dbReference type="GO" id="GO:0016020">
    <property type="term" value="C:membrane"/>
    <property type="evidence" value="ECO:0007669"/>
    <property type="project" value="InterPro"/>
</dbReference>
<dbReference type="Pfam" id="PF00497">
    <property type="entry name" value="SBP_bac_3"/>
    <property type="match status" value="1"/>
</dbReference>
<feature type="domain" description="Ionotropic glutamate receptor C-terminal" evidence="7">
    <location>
        <begin position="73"/>
        <end position="304"/>
    </location>
</feature>
<evidence type="ECO:0000256" key="2">
    <source>
        <dbReference type="ARBA" id="ARBA00010333"/>
    </source>
</evidence>
<dbReference type="InterPro" id="IPR001638">
    <property type="entry name" value="Solute-binding_3/MltF_N"/>
</dbReference>
<feature type="signal peptide" evidence="5">
    <location>
        <begin position="1"/>
        <end position="25"/>
    </location>
</feature>
<name>A0A1I3PW04_9PSEU</name>
<dbReference type="SMART" id="SM00062">
    <property type="entry name" value="PBPb"/>
    <property type="match status" value="1"/>
</dbReference>
<dbReference type="GO" id="GO:0015276">
    <property type="term" value="F:ligand-gated monoatomic ion channel activity"/>
    <property type="evidence" value="ECO:0007669"/>
    <property type="project" value="InterPro"/>
</dbReference>
<dbReference type="STRING" id="115433.SAMN05421835_10468"/>
<gene>
    <name evidence="8" type="ORF">SAMN05421835_10468</name>
</gene>
<accession>A0A1I3PW04</accession>
<dbReference type="OrthoDB" id="4633994at2"/>
<evidence type="ECO:0000313" key="8">
    <source>
        <dbReference type="EMBL" id="SFJ25610.1"/>
    </source>
</evidence>
<dbReference type="Proteomes" id="UP000199025">
    <property type="component" value="Unassembled WGS sequence"/>
</dbReference>